<dbReference type="InterPro" id="IPR036397">
    <property type="entry name" value="RNaseH_sf"/>
</dbReference>
<dbReference type="Gene3D" id="3.30.420.10">
    <property type="entry name" value="Ribonuclease H-like superfamily/Ribonuclease H"/>
    <property type="match status" value="1"/>
</dbReference>
<proteinExistence type="predicted"/>
<dbReference type="InterPro" id="IPR012337">
    <property type="entry name" value="RNaseH-like_sf"/>
</dbReference>
<reference evidence="3" key="1">
    <citation type="submission" date="2017-03" db="EMBL/GenBank/DDBJ databases">
        <title>Phytopthora megakarya and P. palmivora, two closely related causual agents of cacao black pod achieved similar genome size and gene model numbers by different mechanisms.</title>
        <authorList>
            <person name="Ali S."/>
            <person name="Shao J."/>
            <person name="Larry D.J."/>
            <person name="Kronmiller B."/>
            <person name="Shen D."/>
            <person name="Strem M.D."/>
            <person name="Melnick R.L."/>
            <person name="Guiltinan M.J."/>
            <person name="Tyler B.M."/>
            <person name="Meinhardt L.W."/>
            <person name="Bailey B.A."/>
        </authorList>
    </citation>
    <scope>NUCLEOTIDE SEQUENCE [LARGE SCALE GENOMIC DNA]</scope>
    <source>
        <strain evidence="3">zdho120</strain>
    </source>
</reference>
<accession>A0A225V3D0</accession>
<dbReference type="EMBL" id="NBNE01008476">
    <property type="protein sequence ID" value="OWY99447.1"/>
    <property type="molecule type" value="Genomic_DNA"/>
</dbReference>
<dbReference type="GO" id="GO:0004523">
    <property type="term" value="F:RNA-DNA hybrid ribonuclease activity"/>
    <property type="evidence" value="ECO:0007669"/>
    <property type="project" value="InterPro"/>
</dbReference>
<keyword evidence="2" id="KW-0695">RNA-directed DNA polymerase</keyword>
<keyword evidence="3" id="KW-1185">Reference proteome</keyword>
<dbReference type="SUPFAM" id="SSF53098">
    <property type="entry name" value="Ribonuclease H-like"/>
    <property type="match status" value="1"/>
</dbReference>
<dbReference type="AlphaFoldDB" id="A0A225V3D0"/>
<dbReference type="InterPro" id="IPR002156">
    <property type="entry name" value="RNaseH_domain"/>
</dbReference>
<keyword evidence="2" id="KW-0548">Nucleotidyltransferase</keyword>
<dbReference type="OrthoDB" id="121347at2759"/>
<evidence type="ECO:0000313" key="2">
    <source>
        <dbReference type="EMBL" id="OWY99447.1"/>
    </source>
</evidence>
<gene>
    <name evidence="2" type="ORF">PHMEG_00029547</name>
</gene>
<keyword evidence="2" id="KW-0808">Transferase</keyword>
<protein>
    <submittedName>
        <fullName evidence="2">Reverse transcriptase</fullName>
    </submittedName>
</protein>
<evidence type="ECO:0000313" key="3">
    <source>
        <dbReference type="Proteomes" id="UP000198211"/>
    </source>
</evidence>
<name>A0A225V3D0_9STRA</name>
<organism evidence="2 3">
    <name type="scientific">Phytophthora megakarya</name>
    <dbReference type="NCBI Taxonomy" id="4795"/>
    <lineage>
        <taxon>Eukaryota</taxon>
        <taxon>Sar</taxon>
        <taxon>Stramenopiles</taxon>
        <taxon>Oomycota</taxon>
        <taxon>Peronosporomycetes</taxon>
        <taxon>Peronosporales</taxon>
        <taxon>Peronosporaceae</taxon>
        <taxon>Phytophthora</taxon>
    </lineage>
</organism>
<dbReference type="GO" id="GO:0003676">
    <property type="term" value="F:nucleic acid binding"/>
    <property type="evidence" value="ECO:0007669"/>
    <property type="project" value="InterPro"/>
</dbReference>
<dbReference type="GO" id="GO:0003964">
    <property type="term" value="F:RNA-directed DNA polymerase activity"/>
    <property type="evidence" value="ECO:0007669"/>
    <property type="project" value="UniProtKB-KW"/>
</dbReference>
<feature type="domain" description="RNase H type-1" evidence="1">
    <location>
        <begin position="48"/>
        <end position="113"/>
    </location>
</feature>
<dbReference type="Proteomes" id="UP000198211">
    <property type="component" value="Unassembled WGS sequence"/>
</dbReference>
<comment type="caution">
    <text evidence="2">The sequence shown here is derived from an EMBL/GenBank/DDBJ whole genome shotgun (WGS) entry which is preliminary data.</text>
</comment>
<evidence type="ECO:0000259" key="1">
    <source>
        <dbReference type="Pfam" id="PF13456"/>
    </source>
</evidence>
<sequence>MITMPPPTIEPDENLLVVSFDGSARVKRSGSAYSAVVWKLLEWTVVEAMGRVVICGDSNLVIRQTQGEMDCKAPGLQLRRQKALNQLLWWRKHEFLHVKRECNQSADKLASAALQREEGEIVTSEDDRQDLITLNRLGEMRKPKLIETVVSVNAITRAAERQRRTPKAMEESIIQRIRWQRIRQAQEEEWLIADLKRYLDGEVSFLTAEEAKACSKIAANYEVDENRLLFFCPRHCNEAKTATGSSGW</sequence>
<dbReference type="Pfam" id="PF13456">
    <property type="entry name" value="RVT_3"/>
    <property type="match status" value="1"/>
</dbReference>